<reference evidence="2 3" key="1">
    <citation type="submission" date="2018-04" db="EMBL/GenBank/DDBJ databases">
        <title>Genome sequencing of Gemmobacter.</title>
        <authorList>
            <person name="Yi H."/>
            <person name="Baek M.-G."/>
        </authorList>
    </citation>
    <scope>NUCLEOTIDE SEQUENCE [LARGE SCALE GENOMIC DNA]</scope>
    <source>
        <strain evidence="2 3">HYN0069</strain>
    </source>
</reference>
<feature type="transmembrane region" description="Helical" evidence="1">
    <location>
        <begin position="6"/>
        <end position="24"/>
    </location>
</feature>
<accession>A0A2S0UKM2</accession>
<protein>
    <submittedName>
        <fullName evidence="2">Uncharacterized protein</fullName>
    </submittedName>
</protein>
<dbReference type="Proteomes" id="UP000244496">
    <property type="component" value="Chromosome"/>
</dbReference>
<keyword evidence="3" id="KW-1185">Reference proteome</keyword>
<keyword evidence="1" id="KW-0812">Transmembrane</keyword>
<keyword evidence="1" id="KW-1133">Transmembrane helix</keyword>
<gene>
    <name evidence="2" type="ORF">HYN69_07455</name>
</gene>
<evidence type="ECO:0000313" key="3">
    <source>
        <dbReference type="Proteomes" id="UP000244496"/>
    </source>
</evidence>
<evidence type="ECO:0000313" key="2">
    <source>
        <dbReference type="EMBL" id="AWB48374.1"/>
    </source>
</evidence>
<name>A0A2S0UKM2_9RHOB</name>
<sequence>MKAPMHPYAVAALAVVLPGMGQVANRQPLRGLVFLFFMLLLGALTAKTAAPEVSVIGRYAGGLFVYAISLFDAYRLARLRFEVWKRA</sequence>
<keyword evidence="1" id="KW-0472">Membrane</keyword>
<proteinExistence type="predicted"/>
<feature type="transmembrane region" description="Helical" evidence="1">
    <location>
        <begin position="56"/>
        <end position="77"/>
    </location>
</feature>
<organism evidence="2 3">
    <name type="scientific">Paragemmobacter aquarius</name>
    <dbReference type="NCBI Taxonomy" id="2169400"/>
    <lineage>
        <taxon>Bacteria</taxon>
        <taxon>Pseudomonadati</taxon>
        <taxon>Pseudomonadota</taxon>
        <taxon>Alphaproteobacteria</taxon>
        <taxon>Rhodobacterales</taxon>
        <taxon>Paracoccaceae</taxon>
        <taxon>Paragemmobacter</taxon>
    </lineage>
</organism>
<evidence type="ECO:0000256" key="1">
    <source>
        <dbReference type="SAM" id="Phobius"/>
    </source>
</evidence>
<dbReference type="KEGG" id="geh:HYN69_07455"/>
<dbReference type="RefSeq" id="WP_108435193.1">
    <property type="nucleotide sequence ID" value="NZ_CP028918.1"/>
</dbReference>
<feature type="transmembrane region" description="Helical" evidence="1">
    <location>
        <begin position="31"/>
        <end position="50"/>
    </location>
</feature>
<dbReference type="OrthoDB" id="9808598at2"/>
<dbReference type="AlphaFoldDB" id="A0A2S0UKM2"/>
<dbReference type="EMBL" id="CP028918">
    <property type="protein sequence ID" value="AWB48374.1"/>
    <property type="molecule type" value="Genomic_DNA"/>
</dbReference>